<protein>
    <submittedName>
        <fullName evidence="1">Uncharacterized protein</fullName>
    </submittedName>
</protein>
<dbReference type="RefSeq" id="WP_338204996.1">
    <property type="nucleotide sequence ID" value="NZ_JAEKNR010000231.1"/>
</dbReference>
<reference evidence="1" key="1">
    <citation type="submission" date="2020-10" db="EMBL/GenBank/DDBJ databases">
        <title>Ca. Dormibacterota MAGs.</title>
        <authorList>
            <person name="Montgomery K."/>
        </authorList>
    </citation>
    <scope>NUCLEOTIDE SEQUENCE [LARGE SCALE GENOMIC DNA]</scope>
    <source>
        <strain evidence="1">SC8812_S17_10</strain>
    </source>
</reference>
<accession>A0A934K5T5</accession>
<evidence type="ECO:0000313" key="1">
    <source>
        <dbReference type="EMBL" id="MBJ7600987.1"/>
    </source>
</evidence>
<keyword evidence="2" id="KW-1185">Reference proteome</keyword>
<comment type="caution">
    <text evidence="1">The sequence shown here is derived from an EMBL/GenBank/DDBJ whole genome shotgun (WGS) entry which is preliminary data.</text>
</comment>
<dbReference type="AlphaFoldDB" id="A0A934K5T5"/>
<organism evidence="1 2">
    <name type="scientific">Candidatus Nephthysia bennettiae</name>
    <dbReference type="NCBI Taxonomy" id="3127016"/>
    <lineage>
        <taxon>Bacteria</taxon>
        <taxon>Bacillati</taxon>
        <taxon>Candidatus Dormiibacterota</taxon>
        <taxon>Candidatus Dormibacteria</taxon>
        <taxon>Candidatus Dormibacterales</taxon>
        <taxon>Candidatus Dormibacteraceae</taxon>
        <taxon>Candidatus Nephthysia</taxon>
    </lineage>
</organism>
<gene>
    <name evidence="1" type="ORF">JF922_23320</name>
</gene>
<sequence>MAQTKATFEYLRRYDEADDGLRFMPGLELSLPGLPPLPDGILGDKVLRQHLRTELFKQPINEQTILNPQHSLDELNDIIQYFPWNFWDQLVLRATEGVSGLIPRQEYELLSFANAWLRWPEFMLDMTNHVGGLQGVVELGRKGRAPASKINMLHIWCLGIVTLLGRAVYLILDHEKPSEHLPELNAAMKFWEALSYGYRQDGYLLGSQNRYQQRQLDDDWADRLVGSTTELKDGGSDFRSLMAAAELLAFFVHFDCRLGMMDLGPWIQENGNPVIVRNAFLREEVYPWSAPCDGLPYAMTFVFEVDAEKAGLQELRCIDIGTLMTKPYDYVSAIVKGSIWVRDEWNSDVREISIDEARALWYDHISEASLKIFELFTRTPRRHLIENGAFVYYVGMMFPFARELGLYDTYKDEFKLWDFDERASRVYYELNRNQFARVTVPTKLFDPKDTAFALIPEGSGLWRSKYSYV</sequence>
<dbReference type="Proteomes" id="UP000612893">
    <property type="component" value="Unassembled WGS sequence"/>
</dbReference>
<proteinExistence type="predicted"/>
<dbReference type="EMBL" id="JAEKNR010000231">
    <property type="protein sequence ID" value="MBJ7600987.1"/>
    <property type="molecule type" value="Genomic_DNA"/>
</dbReference>
<evidence type="ECO:0000313" key="2">
    <source>
        <dbReference type="Proteomes" id="UP000612893"/>
    </source>
</evidence>
<name>A0A934K5T5_9BACT</name>